<dbReference type="PROSITE" id="PS51199">
    <property type="entry name" value="SF4_HELICASE"/>
    <property type="match status" value="1"/>
</dbReference>
<dbReference type="Proteomes" id="UP001165586">
    <property type="component" value="Unassembled WGS sequence"/>
</dbReference>
<proteinExistence type="predicted"/>
<dbReference type="InterPro" id="IPR027417">
    <property type="entry name" value="P-loop_NTPase"/>
</dbReference>
<dbReference type="InterPro" id="IPR007694">
    <property type="entry name" value="DNA_helicase_DnaB-like_C"/>
</dbReference>
<dbReference type="RefSeq" id="WP_259543490.1">
    <property type="nucleotide sequence ID" value="NZ_JANLCJ010000467.1"/>
</dbReference>
<reference evidence="2" key="1">
    <citation type="submission" date="2022-08" db="EMBL/GenBank/DDBJ databases">
        <authorList>
            <person name="Deng Y."/>
            <person name="Han X.-F."/>
            <person name="Zhang Y.-Q."/>
        </authorList>
    </citation>
    <scope>NUCLEOTIDE SEQUENCE</scope>
    <source>
        <strain evidence="2">CPCC 203386</strain>
    </source>
</reference>
<evidence type="ECO:0000313" key="2">
    <source>
        <dbReference type="EMBL" id="MCS5737167.1"/>
    </source>
</evidence>
<organism evidence="2 3">
    <name type="scientific">Herbiconiux daphne</name>
    <dbReference type="NCBI Taxonomy" id="2970914"/>
    <lineage>
        <taxon>Bacteria</taxon>
        <taxon>Bacillati</taxon>
        <taxon>Actinomycetota</taxon>
        <taxon>Actinomycetes</taxon>
        <taxon>Micrococcales</taxon>
        <taxon>Microbacteriaceae</taxon>
        <taxon>Herbiconiux</taxon>
    </lineage>
</organism>
<name>A0ABT2HB57_9MICO</name>
<dbReference type="EMBL" id="JANLCJ010000467">
    <property type="protein sequence ID" value="MCS5737167.1"/>
    <property type="molecule type" value="Genomic_DNA"/>
</dbReference>
<protein>
    <recommendedName>
        <fullName evidence="1">SF4 helicase domain-containing protein</fullName>
    </recommendedName>
</protein>
<gene>
    <name evidence="2" type="ORF">N1032_25905</name>
</gene>
<keyword evidence="3" id="KW-1185">Reference proteome</keyword>
<accession>A0ABT2HB57</accession>
<evidence type="ECO:0000313" key="3">
    <source>
        <dbReference type="Proteomes" id="UP001165586"/>
    </source>
</evidence>
<sequence length="193" mass="21271">MDNDTAGEDALVKGRALFPQAKFARIPKGTFQMNGQDKEIKDANDLLLAGRGQELFNILKFSARRESPAGAVSVFDCLEDALKKPEWGVPYPWKTLNDMTFGIRWGEMVAIGGGVGSGKTLIAHELVKSLCLDHGFNGGGFFLEEKVGMTVKNIAGKAASIPFHRPDVEYDQDVLYNEALKFADKFFLYDNFG</sequence>
<feature type="non-terminal residue" evidence="2">
    <location>
        <position position="193"/>
    </location>
</feature>
<comment type="caution">
    <text evidence="2">The sequence shown here is derived from an EMBL/GenBank/DDBJ whole genome shotgun (WGS) entry which is preliminary data.</text>
</comment>
<feature type="domain" description="SF4 helicase" evidence="1">
    <location>
        <begin position="82"/>
        <end position="193"/>
    </location>
</feature>
<evidence type="ECO:0000259" key="1">
    <source>
        <dbReference type="PROSITE" id="PS51199"/>
    </source>
</evidence>
<dbReference type="SUPFAM" id="SSF52540">
    <property type="entry name" value="P-loop containing nucleoside triphosphate hydrolases"/>
    <property type="match status" value="1"/>
</dbReference>
<dbReference type="Gene3D" id="3.40.50.300">
    <property type="entry name" value="P-loop containing nucleotide triphosphate hydrolases"/>
    <property type="match status" value="1"/>
</dbReference>